<dbReference type="SUPFAM" id="SSF50129">
    <property type="entry name" value="GroES-like"/>
    <property type="match status" value="1"/>
</dbReference>
<dbReference type="InterPro" id="IPR011032">
    <property type="entry name" value="GroES-like_sf"/>
</dbReference>
<dbReference type="GO" id="GO:0006633">
    <property type="term" value="P:fatty acid biosynthetic process"/>
    <property type="evidence" value="ECO:0007669"/>
    <property type="project" value="InterPro"/>
</dbReference>
<dbReference type="Pfam" id="PF16197">
    <property type="entry name" value="KAsynt_C_assoc"/>
    <property type="match status" value="1"/>
</dbReference>
<dbReference type="InterPro" id="IPR057326">
    <property type="entry name" value="KR_dom"/>
</dbReference>
<dbReference type="FunFam" id="3.40.50.720:FF:000209">
    <property type="entry name" value="Polyketide synthase Pks12"/>
    <property type="match status" value="1"/>
</dbReference>
<dbReference type="InterPro" id="IPR020843">
    <property type="entry name" value="ER"/>
</dbReference>
<dbReference type="PROSITE" id="PS00606">
    <property type="entry name" value="KS3_1"/>
    <property type="match status" value="1"/>
</dbReference>
<dbReference type="InterPro" id="IPR014031">
    <property type="entry name" value="Ketoacyl_synth_C"/>
</dbReference>
<dbReference type="CDD" id="cd00833">
    <property type="entry name" value="PKS"/>
    <property type="match status" value="1"/>
</dbReference>
<feature type="domain" description="Carrier" evidence="10">
    <location>
        <begin position="2297"/>
        <end position="2376"/>
    </location>
</feature>
<keyword evidence="1" id="KW-0596">Phosphopantetheine</keyword>
<evidence type="ECO:0000313" key="14">
    <source>
        <dbReference type="Proteomes" id="UP000479691"/>
    </source>
</evidence>
<evidence type="ECO:0000259" key="12">
    <source>
        <dbReference type="PROSITE" id="PS52019"/>
    </source>
</evidence>
<evidence type="ECO:0000256" key="4">
    <source>
        <dbReference type="ARBA" id="ARBA00022857"/>
    </source>
</evidence>
<dbReference type="InterPro" id="IPR013154">
    <property type="entry name" value="ADH-like_N"/>
</dbReference>
<dbReference type="InterPro" id="IPR049552">
    <property type="entry name" value="PKS_DH_N"/>
</dbReference>
<dbReference type="Gene3D" id="1.10.1200.10">
    <property type="entry name" value="ACP-like"/>
    <property type="match status" value="1"/>
</dbReference>
<dbReference type="SUPFAM" id="SSF55048">
    <property type="entry name" value="Probable ACP-binding domain of malonyl-CoA ACP transacylase"/>
    <property type="match status" value="1"/>
</dbReference>
<feature type="domain" description="Ketosynthase family 3 (KS3)" evidence="11">
    <location>
        <begin position="35"/>
        <end position="459"/>
    </location>
</feature>
<evidence type="ECO:0000256" key="3">
    <source>
        <dbReference type="ARBA" id="ARBA00022679"/>
    </source>
</evidence>
<proteinExistence type="predicted"/>
<dbReference type="PROSITE" id="PS50075">
    <property type="entry name" value="CARRIER"/>
    <property type="match status" value="1"/>
</dbReference>
<feature type="domain" description="PKS/mFAS DH" evidence="12">
    <location>
        <begin position="954"/>
        <end position="1253"/>
    </location>
</feature>
<dbReference type="Gene3D" id="3.90.180.10">
    <property type="entry name" value="Medium-chain alcohol dehydrogenases, catalytic domain"/>
    <property type="match status" value="1"/>
</dbReference>
<dbReference type="InterPro" id="IPR042104">
    <property type="entry name" value="PKS_dehydratase_sf"/>
</dbReference>
<dbReference type="PROSITE" id="PS52019">
    <property type="entry name" value="PKS_MFAS_DH"/>
    <property type="match status" value="1"/>
</dbReference>
<evidence type="ECO:0000256" key="6">
    <source>
        <dbReference type="ARBA" id="ARBA00023268"/>
    </source>
</evidence>
<evidence type="ECO:0000256" key="5">
    <source>
        <dbReference type="ARBA" id="ARBA00023002"/>
    </source>
</evidence>
<dbReference type="SMART" id="SM00822">
    <property type="entry name" value="PKS_KR"/>
    <property type="match status" value="1"/>
</dbReference>
<feature type="region of interest" description="C-terminal hotdog fold" evidence="8">
    <location>
        <begin position="1103"/>
        <end position="1253"/>
    </location>
</feature>
<feature type="region of interest" description="N-terminal hotdog fold" evidence="8">
    <location>
        <begin position="954"/>
        <end position="1088"/>
    </location>
</feature>
<evidence type="ECO:0000256" key="9">
    <source>
        <dbReference type="SAM" id="MobiDB-lite"/>
    </source>
</evidence>
<dbReference type="Pfam" id="PF08659">
    <property type="entry name" value="KR"/>
    <property type="match status" value="1"/>
</dbReference>
<dbReference type="Pfam" id="PF21089">
    <property type="entry name" value="PKS_DH_N"/>
    <property type="match status" value="1"/>
</dbReference>
<dbReference type="InterPro" id="IPR050091">
    <property type="entry name" value="PKS_NRPS_Biosynth_Enz"/>
</dbReference>
<keyword evidence="7" id="KW-0012">Acyltransferase</keyword>
<dbReference type="Pfam" id="PF13602">
    <property type="entry name" value="ADH_zinc_N_2"/>
    <property type="match status" value="1"/>
</dbReference>
<dbReference type="SUPFAM" id="SSF47336">
    <property type="entry name" value="ACP-like"/>
    <property type="match status" value="1"/>
</dbReference>
<dbReference type="Pfam" id="PF00698">
    <property type="entry name" value="Acyl_transf_1"/>
    <property type="match status" value="1"/>
</dbReference>
<dbReference type="InterPro" id="IPR016036">
    <property type="entry name" value="Malonyl_transacylase_ACP-bd"/>
</dbReference>
<dbReference type="InterPro" id="IPR036736">
    <property type="entry name" value="ACP-like_sf"/>
</dbReference>
<dbReference type="PANTHER" id="PTHR43775:SF50">
    <property type="entry name" value="HIGHLY REDUCING POLYKETIDE SYNTHASE SRDA"/>
    <property type="match status" value="1"/>
</dbReference>
<keyword evidence="5" id="KW-0560">Oxidoreductase</keyword>
<feature type="active site" description="Proton donor; for dehydratase activity" evidence="8">
    <location>
        <position position="1166"/>
    </location>
</feature>
<accession>A0A7C8PIB9</accession>
<evidence type="ECO:0000256" key="8">
    <source>
        <dbReference type="PROSITE-ProRule" id="PRU01363"/>
    </source>
</evidence>
<dbReference type="SMART" id="SM00829">
    <property type="entry name" value="PKS_ER"/>
    <property type="match status" value="1"/>
</dbReference>
<evidence type="ECO:0000256" key="1">
    <source>
        <dbReference type="ARBA" id="ARBA00022450"/>
    </source>
</evidence>
<dbReference type="GO" id="GO:0004315">
    <property type="term" value="F:3-oxoacyl-[acyl-carrier-protein] synthase activity"/>
    <property type="evidence" value="ECO:0007669"/>
    <property type="project" value="InterPro"/>
</dbReference>
<dbReference type="InterPro" id="IPR032821">
    <property type="entry name" value="PKS_assoc"/>
</dbReference>
<dbReference type="InterPro" id="IPR001227">
    <property type="entry name" value="Ac_transferase_dom_sf"/>
</dbReference>
<dbReference type="PANTHER" id="PTHR43775">
    <property type="entry name" value="FATTY ACID SYNTHASE"/>
    <property type="match status" value="1"/>
</dbReference>
<feature type="region of interest" description="Disordered" evidence="9">
    <location>
        <begin position="1"/>
        <end position="29"/>
    </location>
</feature>
<dbReference type="InterPro" id="IPR016039">
    <property type="entry name" value="Thiolase-like"/>
</dbReference>
<dbReference type="InterPro" id="IPR049551">
    <property type="entry name" value="PKS_DH_C"/>
</dbReference>
<dbReference type="InterPro" id="IPR020807">
    <property type="entry name" value="PKS_DH"/>
</dbReference>
<dbReference type="SUPFAM" id="SSF52151">
    <property type="entry name" value="FabD/lysophospholipase-like"/>
    <property type="match status" value="1"/>
</dbReference>
<dbReference type="SMART" id="SM00826">
    <property type="entry name" value="PKS_DH"/>
    <property type="match status" value="1"/>
</dbReference>
<keyword evidence="3" id="KW-0808">Transferase</keyword>
<dbReference type="InterPro" id="IPR014030">
    <property type="entry name" value="Ketoacyl_synth_N"/>
</dbReference>
<dbReference type="Pfam" id="PF23297">
    <property type="entry name" value="ACP_SdgA_C"/>
    <property type="match status" value="1"/>
</dbReference>
<dbReference type="Gene3D" id="3.40.366.10">
    <property type="entry name" value="Malonyl-Coenzyme A Acyl Carrier Protein, domain 2"/>
    <property type="match status" value="1"/>
</dbReference>
<dbReference type="Gene3D" id="3.10.129.110">
    <property type="entry name" value="Polyketide synthase dehydratase"/>
    <property type="match status" value="1"/>
</dbReference>
<evidence type="ECO:0000259" key="11">
    <source>
        <dbReference type="PROSITE" id="PS52004"/>
    </source>
</evidence>
<keyword evidence="4" id="KW-0521">NADP</keyword>
<comment type="caution">
    <text evidence="13">The sequence shown here is derived from an EMBL/GenBank/DDBJ whole genome shotgun (WGS) entry which is preliminary data.</text>
</comment>
<dbReference type="InterPro" id="IPR009081">
    <property type="entry name" value="PP-bd_ACP"/>
</dbReference>
<evidence type="ECO:0000259" key="10">
    <source>
        <dbReference type="PROSITE" id="PS50075"/>
    </source>
</evidence>
<dbReference type="GO" id="GO:0004312">
    <property type="term" value="F:fatty acid synthase activity"/>
    <property type="evidence" value="ECO:0007669"/>
    <property type="project" value="TreeGrafter"/>
</dbReference>
<gene>
    <name evidence="13" type="ORF">TWF788_009147</name>
</gene>
<reference evidence="13 14" key="1">
    <citation type="submission" date="2019-06" db="EMBL/GenBank/DDBJ databases">
        <authorList>
            <person name="Palmer J.M."/>
        </authorList>
    </citation>
    <scope>NUCLEOTIDE SEQUENCE [LARGE SCALE GENOMIC DNA]</scope>
    <source>
        <strain evidence="13 14">TWF788</strain>
    </source>
</reference>
<protein>
    <submittedName>
        <fullName evidence="13">Uncharacterized protein</fullName>
    </submittedName>
</protein>
<keyword evidence="2" id="KW-0597">Phosphoprotein</keyword>
<dbReference type="InterPro" id="IPR014043">
    <property type="entry name" value="Acyl_transferase_dom"/>
</dbReference>
<dbReference type="InterPro" id="IPR020841">
    <property type="entry name" value="PKS_Beta-ketoAc_synthase_dom"/>
</dbReference>
<dbReference type="SUPFAM" id="SSF51735">
    <property type="entry name" value="NAD(P)-binding Rossmann-fold domains"/>
    <property type="match status" value="2"/>
</dbReference>
<dbReference type="GO" id="GO:1901336">
    <property type="term" value="P:lactone biosynthetic process"/>
    <property type="evidence" value="ECO:0007669"/>
    <property type="project" value="UniProtKB-ARBA"/>
</dbReference>
<dbReference type="Pfam" id="PF02801">
    <property type="entry name" value="Ketoacyl-synt_C"/>
    <property type="match status" value="1"/>
</dbReference>
<dbReference type="Pfam" id="PF00109">
    <property type="entry name" value="ketoacyl-synt"/>
    <property type="match status" value="1"/>
</dbReference>
<dbReference type="Pfam" id="PF14765">
    <property type="entry name" value="PS-DH"/>
    <property type="match status" value="1"/>
</dbReference>
<feature type="compositionally biased region" description="Pro residues" evidence="9">
    <location>
        <begin position="1"/>
        <end position="12"/>
    </location>
</feature>
<dbReference type="InterPro" id="IPR036291">
    <property type="entry name" value="NAD(P)-bd_dom_sf"/>
</dbReference>
<feature type="active site" description="Proton acceptor; for dehydratase activity" evidence="8">
    <location>
        <position position="986"/>
    </location>
</feature>
<dbReference type="Pfam" id="PF08240">
    <property type="entry name" value="ADH_N"/>
    <property type="match status" value="1"/>
</dbReference>
<dbReference type="SMART" id="SM00825">
    <property type="entry name" value="PKS_KS"/>
    <property type="match status" value="1"/>
</dbReference>
<dbReference type="InterPro" id="IPR018201">
    <property type="entry name" value="Ketoacyl_synth_AS"/>
</dbReference>
<sequence length="2380" mass="261633">MAPHSISPPPTPVVALSDHNKETPSSRNYAKRDIAEPIAIVGLACRYPGEASSGPKLWDLLVNERSGQCDFPATRFNIDAFYKPQKDPTGAINMRGGYFIQEDLRNFENEFFGINNAEATYMDPQQRKILEVVFECFESAGVPIEKLSGSNTGCYLGNFTSDHMLKQLRDIDGLHRYGMSGMGVTILANRISYVFNLKGPSMVVDTACSSSMYGLHLACTALETGDCDGAIVAGTNLINSIEGQASAMRTGVLSKTSTCHSFDASADGYGRADGVGALYLKRLSDAIRDGDPIRSIIRGTALNANGRTQGISLPSVEYQAKVIKKAYAKAGLNMDDTTYIECHGTGTPVGDPIEVESVSRVFNRPGRIPLRIGSIKPSVGHCEAASAIASIIKVAMAMENNFIPPTIGISQINPNIPCAEWGVEIVRKGQTWSTPDGLLRAGVNSFGYGGANGHAILENAAAHLPRNYSAASEIIPYKRTKLLLPLSGSTDSSLRARLNDLSAYNLRSVTIQDFAHTLGSRRSFLEKRAYLLTSPESYHEDLNLANLRTISVPVRQNVPPFAFVFNGQGGQWPQMCMELFGEFAVFRNAIAEMDSVLQKLPHAPKWHLKDILCDSKATSRIQDPVYSQPACTAIQVGLVLLLQSWGVKPNAVIGHSSGEISAAFAAGFISLAEAIAIAFYRGYSVRVNNLDGAMIAAGISQEQADSIIKKLQLVEKVRVACINSQESVTISGDAPAIDRMLEELQAQKLFARKLQTQGRAYHSHHMLEVGDEYESLLEVSHRWLGVSSKLETGPVWISSVNGQVMDQGAVGSSYWRTNLESPVEFYKAVTELTRVGAHHIIEIGPHSTLEFPIKQIRTKLGITEDNLAYSPTIIRNRNSIESILGMAGVLYLYGHAIDFDKINGLDIPRKSEYSGVNYRVLHDLPSYHWTYSESPLWFEPRLSSELSFRKYARHELLGSKVPGGNGIEHSWKNIIRLDESLWLADHKLNDMIVFPGAGYIAIVIEALRQIVEPGVECAVTLKNMKIMSALVIPNDRASVPELLTTLRPTQLTYATNSSEWWDFSIVSFYNGVSTTHATGSALIASNIHDKRIERAIQAPKDSLESSASRVWYEKFLGGGLNFGPEFQTITDFAISRLRNLYHCDASVTIQRQIGDDFYPIHPITIDAMLQASLVATAAGNTRDFRARIPTSIGLAVFTFNNEIPQGDWLISSNAEITGFNTAHINSELIKPDGVVKARLEGVRVTVYQGPQKEVASEQRYPMLRVLWKPDATPGMISSEGLSRYLDSAAKESVTATSQPLGDLMACVNIIGHKNPYLNVLELGGGVSDLTNSTVETLMGHTSFPHMLSYTIADFNTERQLIGSKINIPIDEVENPQEIGLELKFDLVLLPSSEISAELLNQKLIALKPFLAVWGTIVLVSPERNTSLQDLGFSVAESRRDGFVIALLNHIEDVDQVDPQIEKSPVIIVDSSSNSLNDSIAKEIKHTIGTNPIRVSLNEVSAELIPQGSTVISLVEVQSAILGNTTEFELNIIKTLTNQASSLIWVTNGNLLKGERPDHSLAFGLARAVMTEQPSLRFFAYDIDNINTEPSKSARNIVSLIRRTTPGLADFEFIEKEGTVHVSRFVPDNFLNSAFQQNQEAETVKMPLEVVQKAHAQLSIKTPGNFDTLFFNQIHLPELKPHEVQVSVKCVGLNAKDFYSLGGRIDTKNATCILEFSGVIEKIGENVTNLSIGDRVCVMAPGFFRTSEIVPDWACIVLNDDEDFDLISTIPVVYATAIYALHNRANLQQGESVLIHSGAGGVGIAAIQVAQLAGARIFTTVSTDDKRQFLIENFQIDPNNIFSSRDSCFESDLMKATNGAGVDVVLNSLTGDLLHASWRCCGPFGRFVEIGKKDLLESGRLPMEQFLKNTTYSAFDFSDFYNSPETAHHMIWASLMKKGIELYREKKVKGFPLAVFDIEDLPKAFKRFGSKNRIGKIVVNMEKPESVLDVRLFRYSTKFSANKSYLMIGCLGGLGRSLTKWMVERGARKFVFLGRSGLDKEAARRLIEDLTSLGAECKVVRGDVVSAIDVENMVAEANAPIGGVVQAAMGLKHSLFGTMSNEYWRSGIDSKVRGTWNIYNKLKGKDQQLDFFLLTSSISGSAGTPTESNYCAANYFLDNFARYLRSRGIPATAVGLGMISEVGYLHENPEAEKILLRKGMQQITESEMLSIIDISLTRPMKIPRSYDTAAGAHVLTGLEPFAMLKLREQGVKGSDLLKTSRASIMSRAIYEQEASRGRLQDGHGNLPKEISKLKDSGVPLLDAITICVTRQFSELVLVAANKLNTTKPLHGYGLDSMFAAEFRSWLYRTFNVDISFLELLDSNTTIQKLGKIIAEKIEVKK</sequence>
<dbReference type="InterPro" id="IPR016035">
    <property type="entry name" value="Acyl_Trfase/lysoPLipase"/>
</dbReference>
<dbReference type="InterPro" id="IPR049900">
    <property type="entry name" value="PKS_mFAS_DH"/>
</dbReference>
<dbReference type="SUPFAM" id="SSF53901">
    <property type="entry name" value="Thiolase-like"/>
    <property type="match status" value="1"/>
</dbReference>
<keyword evidence="6" id="KW-0511">Multifunctional enzyme</keyword>
<evidence type="ECO:0000256" key="7">
    <source>
        <dbReference type="ARBA" id="ARBA00023315"/>
    </source>
</evidence>
<dbReference type="Gene3D" id="3.40.47.10">
    <property type="match status" value="1"/>
</dbReference>
<evidence type="ECO:0000313" key="13">
    <source>
        <dbReference type="EMBL" id="KAF3173399.1"/>
    </source>
</evidence>
<dbReference type="CDD" id="cd05195">
    <property type="entry name" value="enoyl_red"/>
    <property type="match status" value="1"/>
</dbReference>
<dbReference type="EMBL" id="JAABOE010000060">
    <property type="protein sequence ID" value="KAF3173399.1"/>
    <property type="molecule type" value="Genomic_DNA"/>
</dbReference>
<feature type="compositionally biased region" description="Basic and acidic residues" evidence="9">
    <location>
        <begin position="18"/>
        <end position="29"/>
    </location>
</feature>
<dbReference type="SMART" id="SM00827">
    <property type="entry name" value="PKS_AT"/>
    <property type="match status" value="1"/>
</dbReference>
<dbReference type="InterPro" id="IPR013968">
    <property type="entry name" value="PKS_KR"/>
</dbReference>
<name>A0A7C8PIB9_ORBOL</name>
<dbReference type="Proteomes" id="UP000479691">
    <property type="component" value="Unassembled WGS sequence"/>
</dbReference>
<evidence type="ECO:0000256" key="2">
    <source>
        <dbReference type="ARBA" id="ARBA00022553"/>
    </source>
</evidence>
<dbReference type="Gene3D" id="3.40.50.720">
    <property type="entry name" value="NAD(P)-binding Rossmann-like Domain"/>
    <property type="match status" value="2"/>
</dbReference>
<dbReference type="PROSITE" id="PS52004">
    <property type="entry name" value="KS3_2"/>
    <property type="match status" value="1"/>
</dbReference>
<dbReference type="GO" id="GO:0044550">
    <property type="term" value="P:secondary metabolite biosynthetic process"/>
    <property type="evidence" value="ECO:0007669"/>
    <property type="project" value="TreeGrafter"/>
</dbReference>
<organism evidence="13 14">
    <name type="scientific">Orbilia oligospora</name>
    <name type="common">Nematode-trapping fungus</name>
    <name type="synonym">Arthrobotrys oligospora</name>
    <dbReference type="NCBI Taxonomy" id="2813651"/>
    <lineage>
        <taxon>Eukaryota</taxon>
        <taxon>Fungi</taxon>
        <taxon>Dikarya</taxon>
        <taxon>Ascomycota</taxon>
        <taxon>Pezizomycotina</taxon>
        <taxon>Orbiliomycetes</taxon>
        <taxon>Orbiliales</taxon>
        <taxon>Orbiliaceae</taxon>
        <taxon>Orbilia</taxon>
    </lineage>
</organism>
<dbReference type="GO" id="GO:0016491">
    <property type="term" value="F:oxidoreductase activity"/>
    <property type="evidence" value="ECO:0007669"/>
    <property type="project" value="UniProtKB-KW"/>
</dbReference>